<evidence type="ECO:0000256" key="6">
    <source>
        <dbReference type="ARBA" id="ARBA00022723"/>
    </source>
</evidence>
<protein>
    <recommendedName>
        <fullName evidence="15">ATP-dependent zinc metalloprotease FtsH</fullName>
        <ecNumber evidence="15">3.4.24.-</ecNumber>
    </recommendedName>
</protein>
<dbReference type="FunFam" id="3.40.50.300:FF:000001">
    <property type="entry name" value="ATP-dependent zinc metalloprotease FtsH"/>
    <property type="match status" value="1"/>
</dbReference>
<dbReference type="FunFam" id="1.10.8.60:FF:000001">
    <property type="entry name" value="ATP-dependent zinc metalloprotease FtsH"/>
    <property type="match status" value="1"/>
</dbReference>
<dbReference type="GO" id="GO:0004222">
    <property type="term" value="F:metalloendopeptidase activity"/>
    <property type="evidence" value="ECO:0007669"/>
    <property type="project" value="InterPro"/>
</dbReference>
<dbReference type="Gene3D" id="1.20.58.760">
    <property type="entry name" value="Peptidase M41"/>
    <property type="match status" value="1"/>
</dbReference>
<evidence type="ECO:0000256" key="5">
    <source>
        <dbReference type="ARBA" id="ARBA00022692"/>
    </source>
</evidence>
<reference evidence="19 20" key="1">
    <citation type="submission" date="2020-04" db="EMBL/GenBank/DDBJ databases">
        <title>Description of novel Gluconacetobacter.</title>
        <authorList>
            <person name="Sombolestani A."/>
        </authorList>
    </citation>
    <scope>NUCLEOTIDE SEQUENCE [LARGE SCALE GENOMIC DNA]</scope>
    <source>
        <strain evidence="19 20">LMG 27802</strain>
    </source>
</reference>
<keyword evidence="10 15" id="KW-0067">ATP-binding</keyword>
<dbReference type="GO" id="GO:0004176">
    <property type="term" value="F:ATP-dependent peptidase activity"/>
    <property type="evidence" value="ECO:0007669"/>
    <property type="project" value="InterPro"/>
</dbReference>
<feature type="region of interest" description="Disordered" evidence="17">
    <location>
        <begin position="606"/>
        <end position="643"/>
    </location>
</feature>
<dbReference type="InterPro" id="IPR037219">
    <property type="entry name" value="Peptidase_M41-like"/>
</dbReference>
<keyword evidence="4 15" id="KW-0645">Protease</keyword>
<dbReference type="InterPro" id="IPR000642">
    <property type="entry name" value="Peptidase_M41"/>
</dbReference>
<dbReference type="EMBL" id="JABEQM010000001">
    <property type="protein sequence ID" value="MBB2200052.1"/>
    <property type="molecule type" value="Genomic_DNA"/>
</dbReference>
<evidence type="ECO:0000313" key="20">
    <source>
        <dbReference type="Proteomes" id="UP000578030"/>
    </source>
</evidence>
<dbReference type="HAMAP" id="MF_01458">
    <property type="entry name" value="FtsH"/>
    <property type="match status" value="1"/>
</dbReference>
<feature type="compositionally biased region" description="Basic and acidic residues" evidence="17">
    <location>
        <begin position="606"/>
        <end position="616"/>
    </location>
</feature>
<evidence type="ECO:0000256" key="13">
    <source>
        <dbReference type="ARBA" id="ARBA00023136"/>
    </source>
</evidence>
<dbReference type="Pfam" id="PF06480">
    <property type="entry name" value="FtsH_ext"/>
    <property type="match status" value="1"/>
</dbReference>
<comment type="caution">
    <text evidence="15">Lacks conserved residue(s) required for the propagation of feature annotation.</text>
</comment>
<dbReference type="InterPro" id="IPR003593">
    <property type="entry name" value="AAA+_ATPase"/>
</dbReference>
<evidence type="ECO:0000256" key="9">
    <source>
        <dbReference type="ARBA" id="ARBA00022833"/>
    </source>
</evidence>
<evidence type="ECO:0000256" key="3">
    <source>
        <dbReference type="ARBA" id="ARBA00022475"/>
    </source>
</evidence>
<dbReference type="Gene3D" id="3.30.720.210">
    <property type="match status" value="1"/>
</dbReference>
<dbReference type="Pfam" id="PF01434">
    <property type="entry name" value="Peptidase_M41"/>
    <property type="match status" value="1"/>
</dbReference>
<sequence>MNNFGRNLALWVIIIVLLLLLFNVFQPGSVQHASQQLAYSDFIGDVNGGRVRSVVVQEHNISGTLTDGTSFETYTPQDPTLIPRLTEKGVEVVAKPQDSDSNPFLRYLINYAPILLMFGAWIFIMRQMQAGGGRAMGFGKSRARMLTEKQGRVTFDDVAGIDEAKSELQEIVDFLRDPQKFTRLGGKIPKGVLLVGPPGTGKTLLARAIAGEANVPFFTISGSDFVEMFVGVGASRVRDMFEQGKKAAPCIIFIDEIDAVGRHRGAGLGGGNDEREQTLNQMLVEMDGFESNEGVILIAATNRPDVLDPALLRPGRFDRQVVVPNPDVVGREKILRVHMRKVPLASDVDPKVIARGTPGFSGADLANLVNEAALMAARLGKRTVAMLEFENAKDKVLMGAERRSLVMSDDEKKMTAYHEGGHALVAILTPGADPVHKATIIPRGRALGLVMSLPEGDRYSKSRAKCLGELTLAMGGRAAEEIIFGADNVSNGASGDIKMATDLARRMVSEWGMSDKLGMIAYGDNGQEVFLGHSVTQNKNVSEETVREIDDEIKSLIDAAYVRARTLLIEHIDELHRLAQALLEYETLSGEEIRKVLRGDKIERIVVDDPMPENRRASVPPTPPATPLPSPGGGGLDPAPQPG</sequence>
<evidence type="ECO:0000313" key="19">
    <source>
        <dbReference type="EMBL" id="MBB2200052.1"/>
    </source>
</evidence>
<keyword evidence="20" id="KW-1185">Reference proteome</keyword>
<keyword evidence="6 15" id="KW-0479">Metal-binding</keyword>
<dbReference type="NCBIfam" id="TIGR01241">
    <property type="entry name" value="FtsH_fam"/>
    <property type="match status" value="1"/>
</dbReference>
<feature type="transmembrane region" description="Helical" evidence="15">
    <location>
        <begin position="104"/>
        <end position="124"/>
    </location>
</feature>
<keyword evidence="5 15" id="KW-0812">Transmembrane</keyword>
<keyword evidence="11 15" id="KW-1133">Transmembrane helix</keyword>
<dbReference type="PANTHER" id="PTHR23076">
    <property type="entry name" value="METALLOPROTEASE M41 FTSH"/>
    <property type="match status" value="1"/>
</dbReference>
<feature type="active site" evidence="15">
    <location>
        <position position="419"/>
    </location>
</feature>
<comment type="similarity">
    <text evidence="2 15">In the C-terminal section; belongs to the peptidase M41 family.</text>
</comment>
<comment type="caution">
    <text evidence="19">The sequence shown here is derived from an EMBL/GenBank/DDBJ whole genome shotgun (WGS) entry which is preliminary data.</text>
</comment>
<dbReference type="Gene3D" id="1.10.8.60">
    <property type="match status" value="1"/>
</dbReference>
<dbReference type="Pfam" id="PF17862">
    <property type="entry name" value="AAA_lid_3"/>
    <property type="match status" value="1"/>
</dbReference>
<dbReference type="SUPFAM" id="SSF140990">
    <property type="entry name" value="FtsH protease domain-like"/>
    <property type="match status" value="1"/>
</dbReference>
<accession>A0A7W4K462</accession>
<dbReference type="SMART" id="SM00382">
    <property type="entry name" value="AAA"/>
    <property type="match status" value="1"/>
</dbReference>
<keyword evidence="13 15" id="KW-0472">Membrane</keyword>
<comment type="subunit">
    <text evidence="15">Homohexamer.</text>
</comment>
<evidence type="ECO:0000256" key="15">
    <source>
        <dbReference type="HAMAP-Rule" id="MF_01458"/>
    </source>
</evidence>
<evidence type="ECO:0000256" key="4">
    <source>
        <dbReference type="ARBA" id="ARBA00022670"/>
    </source>
</evidence>
<name>A0A7W4K462_9PROT</name>
<evidence type="ECO:0000256" key="10">
    <source>
        <dbReference type="ARBA" id="ARBA00022840"/>
    </source>
</evidence>
<keyword evidence="8 15" id="KW-0378">Hydrolase</keyword>
<comment type="function">
    <text evidence="15">Acts as a processive, ATP-dependent zinc metallopeptidase for both cytoplasmic and membrane proteins. Plays a role in the quality control of integral membrane proteins.</text>
</comment>
<comment type="similarity">
    <text evidence="16">Belongs to the AAA ATPase family.</text>
</comment>
<feature type="compositionally biased region" description="Pro residues" evidence="17">
    <location>
        <begin position="620"/>
        <end position="630"/>
    </location>
</feature>
<dbReference type="GO" id="GO:0005886">
    <property type="term" value="C:plasma membrane"/>
    <property type="evidence" value="ECO:0007669"/>
    <property type="project" value="UniProtKB-SubCell"/>
</dbReference>
<proteinExistence type="inferred from homology"/>
<dbReference type="Pfam" id="PF00004">
    <property type="entry name" value="AAA"/>
    <property type="match status" value="1"/>
</dbReference>
<dbReference type="GO" id="GO:0016887">
    <property type="term" value="F:ATP hydrolysis activity"/>
    <property type="evidence" value="ECO:0007669"/>
    <property type="project" value="UniProtKB-UniRule"/>
</dbReference>
<dbReference type="InterPro" id="IPR005936">
    <property type="entry name" value="FtsH"/>
</dbReference>
<dbReference type="GO" id="GO:0008270">
    <property type="term" value="F:zinc ion binding"/>
    <property type="evidence" value="ECO:0007669"/>
    <property type="project" value="UniProtKB-UniRule"/>
</dbReference>
<evidence type="ECO:0000256" key="16">
    <source>
        <dbReference type="RuleBase" id="RU003651"/>
    </source>
</evidence>
<gene>
    <name evidence="15" type="primary">ftsH</name>
    <name evidence="19" type="ORF">HLH28_00400</name>
</gene>
<evidence type="ECO:0000256" key="2">
    <source>
        <dbReference type="ARBA" id="ARBA00010044"/>
    </source>
</evidence>
<keyword evidence="12 15" id="KW-0482">Metalloprotease</keyword>
<evidence type="ECO:0000256" key="11">
    <source>
        <dbReference type="ARBA" id="ARBA00022989"/>
    </source>
</evidence>
<dbReference type="RefSeq" id="WP_275943697.1">
    <property type="nucleotide sequence ID" value="NZ_JABEQM010000001.1"/>
</dbReference>
<comment type="cofactor">
    <cofactor evidence="15">
        <name>Zn(2+)</name>
        <dbReference type="ChEBI" id="CHEBI:29105"/>
    </cofactor>
    <text evidence="15">Binds 1 zinc ion per subunit.</text>
</comment>
<keyword evidence="3 15" id="KW-1003">Cell membrane</keyword>
<dbReference type="InterPro" id="IPR027417">
    <property type="entry name" value="P-loop_NTPase"/>
</dbReference>
<evidence type="ECO:0000256" key="12">
    <source>
        <dbReference type="ARBA" id="ARBA00023049"/>
    </source>
</evidence>
<evidence type="ECO:0000256" key="8">
    <source>
        <dbReference type="ARBA" id="ARBA00022801"/>
    </source>
</evidence>
<dbReference type="InterPro" id="IPR041569">
    <property type="entry name" value="AAA_lid_3"/>
</dbReference>
<dbReference type="PROSITE" id="PS00674">
    <property type="entry name" value="AAA"/>
    <property type="match status" value="1"/>
</dbReference>
<dbReference type="InterPro" id="IPR003959">
    <property type="entry name" value="ATPase_AAA_core"/>
</dbReference>
<dbReference type="InterPro" id="IPR011546">
    <property type="entry name" value="Pept_M41_FtsH_extracell"/>
</dbReference>
<dbReference type="InterPro" id="IPR003960">
    <property type="entry name" value="ATPase_AAA_CS"/>
</dbReference>
<comment type="similarity">
    <text evidence="14 15">In the central section; belongs to the AAA ATPase family.</text>
</comment>
<dbReference type="AlphaFoldDB" id="A0A7W4K462"/>
<evidence type="ECO:0000256" key="14">
    <source>
        <dbReference type="ARBA" id="ARBA00061570"/>
    </source>
</evidence>
<evidence type="ECO:0000256" key="17">
    <source>
        <dbReference type="SAM" id="MobiDB-lite"/>
    </source>
</evidence>
<dbReference type="GO" id="GO:0030163">
    <property type="term" value="P:protein catabolic process"/>
    <property type="evidence" value="ECO:0007669"/>
    <property type="project" value="UniProtKB-UniRule"/>
</dbReference>
<evidence type="ECO:0000259" key="18">
    <source>
        <dbReference type="SMART" id="SM00382"/>
    </source>
</evidence>
<dbReference type="SUPFAM" id="SSF52540">
    <property type="entry name" value="P-loop containing nucleoside triphosphate hydrolases"/>
    <property type="match status" value="1"/>
</dbReference>
<feature type="binding site" evidence="15">
    <location>
        <position position="496"/>
    </location>
    <ligand>
        <name>Zn(2+)</name>
        <dbReference type="ChEBI" id="CHEBI:29105"/>
        <note>catalytic</note>
    </ligand>
</feature>
<dbReference type="PANTHER" id="PTHR23076:SF97">
    <property type="entry name" value="ATP-DEPENDENT ZINC METALLOPROTEASE YME1L1"/>
    <property type="match status" value="1"/>
</dbReference>
<evidence type="ECO:0000256" key="1">
    <source>
        <dbReference type="ARBA" id="ARBA00004370"/>
    </source>
</evidence>
<feature type="binding site" evidence="15">
    <location>
        <position position="422"/>
    </location>
    <ligand>
        <name>Zn(2+)</name>
        <dbReference type="ChEBI" id="CHEBI:29105"/>
        <note>catalytic</note>
    </ligand>
</feature>
<evidence type="ECO:0000256" key="7">
    <source>
        <dbReference type="ARBA" id="ARBA00022741"/>
    </source>
</evidence>
<dbReference type="GO" id="GO:0006508">
    <property type="term" value="P:proteolysis"/>
    <property type="evidence" value="ECO:0007669"/>
    <property type="project" value="UniProtKB-KW"/>
</dbReference>
<feature type="domain" description="AAA+ ATPase" evidence="18">
    <location>
        <begin position="188"/>
        <end position="327"/>
    </location>
</feature>
<feature type="binding site" evidence="15">
    <location>
        <begin position="196"/>
        <end position="203"/>
    </location>
    <ligand>
        <name>ATP</name>
        <dbReference type="ChEBI" id="CHEBI:30616"/>
    </ligand>
</feature>
<dbReference type="FunFam" id="1.20.58.760:FF:000001">
    <property type="entry name" value="ATP-dependent zinc metalloprotease FtsH"/>
    <property type="match status" value="1"/>
</dbReference>
<dbReference type="GO" id="GO:0005524">
    <property type="term" value="F:ATP binding"/>
    <property type="evidence" value="ECO:0007669"/>
    <property type="project" value="UniProtKB-UniRule"/>
</dbReference>
<dbReference type="Proteomes" id="UP000578030">
    <property type="component" value="Unassembled WGS sequence"/>
</dbReference>
<feature type="binding site" evidence="15">
    <location>
        <position position="418"/>
    </location>
    <ligand>
        <name>Zn(2+)</name>
        <dbReference type="ChEBI" id="CHEBI:29105"/>
        <note>catalytic</note>
    </ligand>
</feature>
<dbReference type="Gene3D" id="3.40.50.300">
    <property type="entry name" value="P-loop containing nucleotide triphosphate hydrolases"/>
    <property type="match status" value="1"/>
</dbReference>
<organism evidence="19 20">
    <name type="scientific">Gluconacetobacter tumulisoli</name>
    <dbReference type="NCBI Taxonomy" id="1286189"/>
    <lineage>
        <taxon>Bacteria</taxon>
        <taxon>Pseudomonadati</taxon>
        <taxon>Pseudomonadota</taxon>
        <taxon>Alphaproteobacteria</taxon>
        <taxon>Acetobacterales</taxon>
        <taxon>Acetobacteraceae</taxon>
        <taxon>Gluconacetobacter</taxon>
    </lineage>
</organism>
<dbReference type="EC" id="3.4.24.-" evidence="15"/>
<keyword evidence="7 15" id="KW-0547">Nucleotide-binding</keyword>
<keyword evidence="9 15" id="KW-0862">Zinc</keyword>
<dbReference type="CDD" id="cd19501">
    <property type="entry name" value="RecA-like_FtsH"/>
    <property type="match status" value="1"/>
</dbReference>
<comment type="subcellular location">
    <subcellularLocation>
        <location evidence="15">Cell membrane</location>
        <topology evidence="15">Multi-pass membrane protein</topology>
        <orientation evidence="15">Cytoplasmic side</orientation>
    </subcellularLocation>
    <subcellularLocation>
        <location evidence="1">Membrane</location>
    </subcellularLocation>
</comment>